<feature type="compositionally biased region" description="Basic and acidic residues" evidence="1">
    <location>
        <begin position="427"/>
        <end position="444"/>
    </location>
</feature>
<accession>A0A9W4H8Q8</accession>
<dbReference type="AlphaFoldDB" id="A0A9W4H8Q8"/>
<feature type="compositionally biased region" description="Basic residues" evidence="1">
    <location>
        <begin position="80"/>
        <end position="90"/>
    </location>
</feature>
<dbReference type="EMBL" id="CAJVAX010000023">
    <property type="protein sequence ID" value="CAG7658260.1"/>
    <property type="molecule type" value="Genomic_DNA"/>
</dbReference>
<organism evidence="2 3">
    <name type="scientific">Actinacidiphila bryophytorum</name>
    <dbReference type="NCBI Taxonomy" id="1436133"/>
    <lineage>
        <taxon>Bacteria</taxon>
        <taxon>Bacillati</taxon>
        <taxon>Actinomycetota</taxon>
        <taxon>Actinomycetes</taxon>
        <taxon>Kitasatosporales</taxon>
        <taxon>Streptomycetaceae</taxon>
        <taxon>Actinacidiphila</taxon>
    </lineage>
</organism>
<sequence length="474" mass="54153">MRSADPWGDPRLPDGPQPMTDRTTAVARGVCITTPCARLQASTLQVDAVGQGRPPRPPGTRSEQHTARSAAQPLRLDRGAHRRTRSRRPAPRTAPQARAVAAARPRRQRLPRPDPPPRGHPGRRRLLHALGRGRHRLPAGHRQHRAARGTRSGDRRLHRLRSRARAGLRLRRQPRRRHRAHRPRHPAGLRRRQPRLADRRLPAVQSPHRGRAARRARRRTQGARRAHRAGRRRQRLGLLRRRRRGPARRTRRRRTADGRGPAGRRRARPRRARRRRARRPPRGRARRCARRGVHSDPVQGARRTGRCRPRPRSRHRPPRQRGPHLHLRHRTGSGRGRSRPRCAAAAAARAREGGPCPGRRPDLPPAVHRGRARRDAARRLRRLPPRALAVRSRHLGRRVPLRGSERRLLPPPVRPGRHLPPPHHVQRQPDRRADRHIGGHDHRGCAAPLGRVLEVPPAPRRLARTLAALSESSE</sequence>
<feature type="region of interest" description="Disordered" evidence="1">
    <location>
        <begin position="44"/>
        <end position="376"/>
    </location>
</feature>
<dbReference type="Proteomes" id="UP001153328">
    <property type="component" value="Unassembled WGS sequence"/>
</dbReference>
<protein>
    <submittedName>
        <fullName evidence="2">Uncharacterized protein</fullName>
    </submittedName>
</protein>
<comment type="caution">
    <text evidence="2">The sequence shown here is derived from an EMBL/GenBank/DDBJ whole genome shotgun (WGS) entry which is preliminary data.</text>
</comment>
<feature type="compositionally biased region" description="Low complexity" evidence="1">
    <location>
        <begin position="91"/>
        <end position="103"/>
    </location>
</feature>
<feature type="compositionally biased region" description="Basic residues" evidence="1">
    <location>
        <begin position="303"/>
        <end position="340"/>
    </location>
</feature>
<evidence type="ECO:0000313" key="3">
    <source>
        <dbReference type="Proteomes" id="UP001153328"/>
    </source>
</evidence>
<reference evidence="2" key="1">
    <citation type="submission" date="2021-06" db="EMBL/GenBank/DDBJ databases">
        <authorList>
            <person name="Arsene-Ploetze F."/>
        </authorList>
    </citation>
    <scope>NUCLEOTIDE SEQUENCE</scope>
    <source>
        <strain evidence="2">SBRY1</strain>
    </source>
</reference>
<evidence type="ECO:0000313" key="2">
    <source>
        <dbReference type="EMBL" id="CAG7658260.1"/>
    </source>
</evidence>
<feature type="region of interest" description="Disordered" evidence="1">
    <location>
        <begin position="400"/>
        <end position="446"/>
    </location>
</feature>
<evidence type="ECO:0000256" key="1">
    <source>
        <dbReference type="SAM" id="MobiDB-lite"/>
    </source>
</evidence>
<feature type="compositionally biased region" description="Basic residues" evidence="1">
    <location>
        <begin position="156"/>
        <end position="194"/>
    </location>
</feature>
<feature type="compositionally biased region" description="Basic residues" evidence="1">
    <location>
        <begin position="120"/>
        <end position="148"/>
    </location>
</feature>
<feature type="compositionally biased region" description="Basic residues" evidence="1">
    <location>
        <begin position="262"/>
        <end position="292"/>
    </location>
</feature>
<feature type="region of interest" description="Disordered" evidence="1">
    <location>
        <begin position="1"/>
        <end position="23"/>
    </location>
</feature>
<proteinExistence type="predicted"/>
<feature type="compositionally biased region" description="Basic residues" evidence="1">
    <location>
        <begin position="415"/>
        <end position="426"/>
    </location>
</feature>
<gene>
    <name evidence="2" type="ORF">SBRY_90201</name>
</gene>
<name>A0A9W4H8Q8_9ACTN</name>
<feature type="compositionally biased region" description="Basic residues" evidence="1">
    <location>
        <begin position="208"/>
        <end position="254"/>
    </location>
</feature>
<keyword evidence="3" id="KW-1185">Reference proteome</keyword>